<name>A0A4R1L168_9BACT</name>
<evidence type="ECO:0000256" key="6">
    <source>
        <dbReference type="ARBA" id="ARBA00022723"/>
    </source>
</evidence>
<dbReference type="Proteomes" id="UP000295210">
    <property type="component" value="Unassembled WGS sequence"/>
</dbReference>
<keyword evidence="12" id="KW-1185">Reference proteome</keyword>
<keyword evidence="4" id="KW-0285">Flavoprotein</keyword>
<dbReference type="SUPFAM" id="SSF143631">
    <property type="entry name" value="ApbE-like"/>
    <property type="match status" value="1"/>
</dbReference>
<dbReference type="AlphaFoldDB" id="A0A4R1L168"/>
<protein>
    <recommendedName>
        <fullName evidence="3">FAD:protein FMN transferase</fullName>
        <ecNumber evidence="2">2.7.1.180</ecNumber>
    </recommendedName>
    <alternativeName>
        <fullName evidence="9">Flavin transferase</fullName>
    </alternativeName>
</protein>
<evidence type="ECO:0000256" key="2">
    <source>
        <dbReference type="ARBA" id="ARBA00011955"/>
    </source>
</evidence>
<dbReference type="Pfam" id="PF02424">
    <property type="entry name" value="ApbE"/>
    <property type="match status" value="1"/>
</dbReference>
<comment type="catalytic activity">
    <reaction evidence="10">
        <text>L-threonyl-[protein] + FAD = FMN-L-threonyl-[protein] + AMP + H(+)</text>
        <dbReference type="Rhea" id="RHEA:36847"/>
        <dbReference type="Rhea" id="RHEA-COMP:11060"/>
        <dbReference type="Rhea" id="RHEA-COMP:11061"/>
        <dbReference type="ChEBI" id="CHEBI:15378"/>
        <dbReference type="ChEBI" id="CHEBI:30013"/>
        <dbReference type="ChEBI" id="CHEBI:57692"/>
        <dbReference type="ChEBI" id="CHEBI:74257"/>
        <dbReference type="ChEBI" id="CHEBI:456215"/>
        <dbReference type="EC" id="2.7.1.180"/>
    </reaction>
</comment>
<reference evidence="11 12" key="1">
    <citation type="submission" date="2019-03" db="EMBL/GenBank/DDBJ databases">
        <title>Genomic Encyclopedia of Type Strains, Phase IV (KMG-IV): sequencing the most valuable type-strain genomes for metagenomic binning, comparative biology and taxonomic classification.</title>
        <authorList>
            <person name="Goeker M."/>
        </authorList>
    </citation>
    <scope>NUCLEOTIDE SEQUENCE [LARGE SCALE GENOMIC DNA]</scope>
    <source>
        <strain evidence="11 12">DSM 103428</strain>
    </source>
</reference>
<dbReference type="EMBL" id="SMGK01000006">
    <property type="protein sequence ID" value="TCK70747.1"/>
    <property type="molecule type" value="Genomic_DNA"/>
</dbReference>
<comment type="cofactor">
    <cofactor evidence="1">
        <name>Mg(2+)</name>
        <dbReference type="ChEBI" id="CHEBI:18420"/>
    </cofactor>
</comment>
<dbReference type="PANTHER" id="PTHR30040:SF2">
    <property type="entry name" value="FAD:PROTEIN FMN TRANSFERASE"/>
    <property type="match status" value="1"/>
</dbReference>
<proteinExistence type="predicted"/>
<evidence type="ECO:0000313" key="11">
    <source>
        <dbReference type="EMBL" id="TCK70747.1"/>
    </source>
</evidence>
<evidence type="ECO:0000256" key="4">
    <source>
        <dbReference type="ARBA" id="ARBA00022630"/>
    </source>
</evidence>
<evidence type="ECO:0000256" key="1">
    <source>
        <dbReference type="ARBA" id="ARBA00001946"/>
    </source>
</evidence>
<keyword evidence="11" id="KW-0449">Lipoprotein</keyword>
<dbReference type="InterPro" id="IPR024932">
    <property type="entry name" value="ApbE"/>
</dbReference>
<dbReference type="RefSeq" id="WP_165876839.1">
    <property type="nucleotide sequence ID" value="NZ_SMGK01000006.1"/>
</dbReference>
<dbReference type="Gene3D" id="3.10.520.10">
    <property type="entry name" value="ApbE-like domains"/>
    <property type="match status" value="1"/>
</dbReference>
<accession>A0A4R1L168</accession>
<gene>
    <name evidence="11" type="ORF">C7378_3135</name>
</gene>
<dbReference type="PANTHER" id="PTHR30040">
    <property type="entry name" value="THIAMINE BIOSYNTHESIS LIPOPROTEIN APBE"/>
    <property type="match status" value="1"/>
</dbReference>
<dbReference type="GO" id="GO:0046872">
    <property type="term" value="F:metal ion binding"/>
    <property type="evidence" value="ECO:0007669"/>
    <property type="project" value="UniProtKB-KW"/>
</dbReference>
<keyword evidence="5" id="KW-0808">Transferase</keyword>
<evidence type="ECO:0000256" key="10">
    <source>
        <dbReference type="ARBA" id="ARBA00048540"/>
    </source>
</evidence>
<dbReference type="GO" id="GO:0016740">
    <property type="term" value="F:transferase activity"/>
    <property type="evidence" value="ECO:0007669"/>
    <property type="project" value="UniProtKB-KW"/>
</dbReference>
<keyword evidence="8" id="KW-0460">Magnesium</keyword>
<dbReference type="EC" id="2.7.1.180" evidence="2"/>
<keyword evidence="7" id="KW-0274">FAD</keyword>
<evidence type="ECO:0000256" key="7">
    <source>
        <dbReference type="ARBA" id="ARBA00022827"/>
    </source>
</evidence>
<organism evidence="11 12">
    <name type="scientific">Acidipila rosea</name>
    <dbReference type="NCBI Taxonomy" id="768535"/>
    <lineage>
        <taxon>Bacteria</taxon>
        <taxon>Pseudomonadati</taxon>
        <taxon>Acidobacteriota</taxon>
        <taxon>Terriglobia</taxon>
        <taxon>Terriglobales</taxon>
        <taxon>Acidobacteriaceae</taxon>
        <taxon>Acidipila</taxon>
    </lineage>
</organism>
<evidence type="ECO:0000256" key="3">
    <source>
        <dbReference type="ARBA" id="ARBA00016337"/>
    </source>
</evidence>
<evidence type="ECO:0000256" key="8">
    <source>
        <dbReference type="ARBA" id="ARBA00022842"/>
    </source>
</evidence>
<evidence type="ECO:0000313" key="12">
    <source>
        <dbReference type="Proteomes" id="UP000295210"/>
    </source>
</evidence>
<sequence length="289" mass="31142">MIVERTQPWLGTYVSIRVEGLDAVEANSAITAAFEHTAIVHRLMSFHEADSDVTRLNREGTLRAVTVHPSTFAVLQWAQRFASLSHGCFDISVGAELVEWGLLPSPCGSVTSPSGSWRDIELLPKGQVLFHRPLWIDLGGIAKGYAVDKAIECLLERGAEHCVVNAGGDIRVQGNRTELIRLQVESPGTAAVVELTNGSVASSCGWQRKRCIGGKLRGPHLDGADRTTSWTDRFVCVVADHCVVADALTKVVMAQGAQSANLLRQFGATAHVFDPGGGWMHLPAREDAG</sequence>
<dbReference type="InterPro" id="IPR003374">
    <property type="entry name" value="ApbE-like_sf"/>
</dbReference>
<evidence type="ECO:0000256" key="5">
    <source>
        <dbReference type="ARBA" id="ARBA00022679"/>
    </source>
</evidence>
<evidence type="ECO:0000256" key="9">
    <source>
        <dbReference type="ARBA" id="ARBA00031306"/>
    </source>
</evidence>
<comment type="caution">
    <text evidence="11">The sequence shown here is derived from an EMBL/GenBank/DDBJ whole genome shotgun (WGS) entry which is preliminary data.</text>
</comment>
<keyword evidence="6" id="KW-0479">Metal-binding</keyword>